<gene>
    <name evidence="2" type="ORF">GALMADRAFT_139654</name>
</gene>
<evidence type="ECO:0000256" key="1">
    <source>
        <dbReference type="SAM" id="MobiDB-lite"/>
    </source>
</evidence>
<dbReference type="EMBL" id="KL142378">
    <property type="protein sequence ID" value="KDR76772.1"/>
    <property type="molecule type" value="Genomic_DNA"/>
</dbReference>
<accession>A0A067T356</accession>
<feature type="compositionally biased region" description="Basic and acidic residues" evidence="1">
    <location>
        <begin position="122"/>
        <end position="144"/>
    </location>
</feature>
<dbReference type="AlphaFoldDB" id="A0A067T356"/>
<proteinExistence type="predicted"/>
<keyword evidence="3" id="KW-1185">Reference proteome</keyword>
<dbReference type="Proteomes" id="UP000027222">
    <property type="component" value="Unassembled WGS sequence"/>
</dbReference>
<sequence>MSTYTHAQAMEMATRWETHFRALLEDKAQFKKTVPKIYESLDVVQAAMQPYPLVFPNPPRLIDTVSKIFANGRQTENGEVILAPDFDLLVKYKESYDRKRDKDPLELGRSWWAKDKKVREAKEAKHAVDADRRGGKVLGDKDAAPRIGATKSAGAEKKKSKVVDAAGSTGEKDNRGKPTKRARIVSAPTVGDTSSEHEDGPHGEGTALRPALNFRFLPVPHTNIGLRIMIYLARFIV</sequence>
<feature type="region of interest" description="Disordered" evidence="1">
    <location>
        <begin position="122"/>
        <end position="206"/>
    </location>
</feature>
<dbReference type="HOGENOM" id="CLU_1170698_0_0_1"/>
<name>A0A067T356_GALM3</name>
<evidence type="ECO:0000313" key="3">
    <source>
        <dbReference type="Proteomes" id="UP000027222"/>
    </source>
</evidence>
<evidence type="ECO:0000313" key="2">
    <source>
        <dbReference type="EMBL" id="KDR76772.1"/>
    </source>
</evidence>
<reference evidence="3" key="1">
    <citation type="journal article" date="2014" name="Proc. Natl. Acad. Sci. U.S.A.">
        <title>Extensive sampling of basidiomycete genomes demonstrates inadequacy of the white-rot/brown-rot paradigm for wood decay fungi.</title>
        <authorList>
            <person name="Riley R."/>
            <person name="Salamov A.A."/>
            <person name="Brown D.W."/>
            <person name="Nagy L.G."/>
            <person name="Floudas D."/>
            <person name="Held B.W."/>
            <person name="Levasseur A."/>
            <person name="Lombard V."/>
            <person name="Morin E."/>
            <person name="Otillar R."/>
            <person name="Lindquist E.A."/>
            <person name="Sun H."/>
            <person name="LaButti K.M."/>
            <person name="Schmutz J."/>
            <person name="Jabbour D."/>
            <person name="Luo H."/>
            <person name="Baker S.E."/>
            <person name="Pisabarro A.G."/>
            <person name="Walton J.D."/>
            <person name="Blanchette R.A."/>
            <person name="Henrissat B."/>
            <person name="Martin F."/>
            <person name="Cullen D."/>
            <person name="Hibbett D.S."/>
            <person name="Grigoriev I.V."/>
        </authorList>
    </citation>
    <scope>NUCLEOTIDE SEQUENCE [LARGE SCALE GENOMIC DNA]</scope>
    <source>
        <strain evidence="3">CBS 339.88</strain>
    </source>
</reference>
<protein>
    <submittedName>
        <fullName evidence="2">Uncharacterized protein</fullName>
    </submittedName>
</protein>
<organism evidence="2 3">
    <name type="scientific">Galerina marginata (strain CBS 339.88)</name>
    <dbReference type="NCBI Taxonomy" id="685588"/>
    <lineage>
        <taxon>Eukaryota</taxon>
        <taxon>Fungi</taxon>
        <taxon>Dikarya</taxon>
        <taxon>Basidiomycota</taxon>
        <taxon>Agaricomycotina</taxon>
        <taxon>Agaricomycetes</taxon>
        <taxon>Agaricomycetidae</taxon>
        <taxon>Agaricales</taxon>
        <taxon>Agaricineae</taxon>
        <taxon>Strophariaceae</taxon>
        <taxon>Galerina</taxon>
    </lineage>
</organism>